<dbReference type="AlphaFoldDB" id="A0A7J6NSV4"/>
<name>A0A7J6NSV4_PEROL</name>
<dbReference type="Proteomes" id="UP000541610">
    <property type="component" value="Unassembled WGS sequence"/>
</dbReference>
<proteinExistence type="predicted"/>
<protein>
    <submittedName>
        <fullName evidence="1">Uncharacterized protein</fullName>
    </submittedName>
</protein>
<dbReference type="EMBL" id="JABANP010000202">
    <property type="protein sequence ID" value="KAF4686943.1"/>
    <property type="molecule type" value="Genomic_DNA"/>
</dbReference>
<evidence type="ECO:0000313" key="1">
    <source>
        <dbReference type="EMBL" id="KAF4686943.1"/>
    </source>
</evidence>
<reference evidence="1 2" key="1">
    <citation type="submission" date="2020-04" db="EMBL/GenBank/DDBJ databases">
        <title>Perkinsus olseni comparative genomics.</title>
        <authorList>
            <person name="Bogema D.R."/>
        </authorList>
    </citation>
    <scope>NUCLEOTIDE SEQUENCE [LARGE SCALE GENOMIC DNA]</scope>
    <source>
        <strain evidence="1">00978-12</strain>
    </source>
</reference>
<sequence length="296" mass="33903">MPNALLNHFPGLRSSNPFSTGSRADPVPEIEIFCRYGTASHNCFVESYAVPVYALEYSVEPNGELVPTSMTRGCQLEVVANSTERVDDFTEIQELEPEYYAQDRQLSGRGPPEFCKQKLQYARIGNDLRVIDRDVYGGRYDRMSKYDGKFLYDTFRGKLFHYFSHLPPLDILIRGKKTQISEDGRGFRHTPIGWISLGSASKYKFSIDGRRFAVFIHYYMLIIDKKTKETVVLRVNGHSQNPKASMYFENIMAGLLTVEQGRNGFRECCPTYEGSMQFVLQRCNRPVCTQETVTEV</sequence>
<comment type="caution">
    <text evidence="1">The sequence shown here is derived from an EMBL/GenBank/DDBJ whole genome shotgun (WGS) entry which is preliminary data.</text>
</comment>
<evidence type="ECO:0000313" key="2">
    <source>
        <dbReference type="Proteomes" id="UP000541610"/>
    </source>
</evidence>
<gene>
    <name evidence="1" type="ORF">FOZ60_004658</name>
</gene>
<organism evidence="1 2">
    <name type="scientific">Perkinsus olseni</name>
    <name type="common">Perkinsus atlanticus</name>
    <dbReference type="NCBI Taxonomy" id="32597"/>
    <lineage>
        <taxon>Eukaryota</taxon>
        <taxon>Sar</taxon>
        <taxon>Alveolata</taxon>
        <taxon>Perkinsozoa</taxon>
        <taxon>Perkinsea</taxon>
        <taxon>Perkinsida</taxon>
        <taxon>Perkinsidae</taxon>
        <taxon>Perkinsus</taxon>
    </lineage>
</organism>
<accession>A0A7J6NSV4</accession>